<dbReference type="SUPFAM" id="SSF55008">
    <property type="entry name" value="HMA, heavy metal-associated domain"/>
    <property type="match status" value="2"/>
</dbReference>
<feature type="transmembrane region" description="Helical" evidence="23">
    <location>
        <begin position="169"/>
        <end position="187"/>
    </location>
</feature>
<feature type="domain" description="HMA" evidence="24">
    <location>
        <begin position="82"/>
        <end position="145"/>
    </location>
</feature>
<evidence type="ECO:0000256" key="14">
    <source>
        <dbReference type="ARBA" id="ARBA00022842"/>
    </source>
</evidence>
<dbReference type="CDD" id="cd00371">
    <property type="entry name" value="HMA"/>
    <property type="match status" value="1"/>
</dbReference>
<evidence type="ECO:0000256" key="11">
    <source>
        <dbReference type="ARBA" id="ARBA00022741"/>
    </source>
</evidence>
<protein>
    <recommendedName>
        <fullName evidence="4">Copper-exporting P-type ATPase</fullName>
        <ecNumber evidence="3">7.2.2.8</ecNumber>
    </recommendedName>
    <alternativeName>
        <fullName evidence="20">Copper-exporting P-type ATPase A</fullName>
    </alternativeName>
    <alternativeName>
        <fullName evidence="21">Cu(+)-exporting ATPase</fullName>
    </alternativeName>
</protein>
<feature type="transmembrane region" description="Helical" evidence="23">
    <location>
        <begin position="418"/>
        <end position="440"/>
    </location>
</feature>
<keyword evidence="10" id="KW-0677">Repeat</keyword>
<dbReference type="InterPro" id="IPR036163">
    <property type="entry name" value="HMA_dom_sf"/>
</dbReference>
<keyword evidence="9 23" id="KW-0479">Metal-binding</keyword>
<dbReference type="InterPro" id="IPR023214">
    <property type="entry name" value="HAD_sf"/>
</dbReference>
<dbReference type="Pfam" id="PF00403">
    <property type="entry name" value="HMA"/>
    <property type="match status" value="1"/>
</dbReference>
<organism evidence="25 26">
    <name type="scientific">Salinicola acroporae</name>
    <dbReference type="NCBI Taxonomy" id="1541440"/>
    <lineage>
        <taxon>Bacteria</taxon>
        <taxon>Pseudomonadati</taxon>
        <taxon>Pseudomonadota</taxon>
        <taxon>Gammaproteobacteria</taxon>
        <taxon>Oceanospirillales</taxon>
        <taxon>Halomonadaceae</taxon>
        <taxon>Salinicola</taxon>
    </lineage>
</organism>
<evidence type="ECO:0000313" key="26">
    <source>
        <dbReference type="Proteomes" id="UP001162135"/>
    </source>
</evidence>
<dbReference type="NCBIfam" id="TIGR01525">
    <property type="entry name" value="ATPase-IB_hvy"/>
    <property type="match status" value="1"/>
</dbReference>
<dbReference type="PRINTS" id="PR00119">
    <property type="entry name" value="CATATPASE"/>
</dbReference>
<evidence type="ECO:0000256" key="2">
    <source>
        <dbReference type="ARBA" id="ARBA00006024"/>
    </source>
</evidence>
<evidence type="ECO:0000256" key="23">
    <source>
        <dbReference type="RuleBase" id="RU362081"/>
    </source>
</evidence>
<dbReference type="PROSITE" id="PS00154">
    <property type="entry name" value="ATPASE_E1_E2"/>
    <property type="match status" value="1"/>
</dbReference>
<dbReference type="InterPro" id="IPR006121">
    <property type="entry name" value="HMA_dom"/>
</dbReference>
<comment type="caution">
    <text evidence="25">The sequence shown here is derived from an EMBL/GenBank/DDBJ whole genome shotgun (WGS) entry which is preliminary data.</text>
</comment>
<dbReference type="PROSITE" id="PS50846">
    <property type="entry name" value="HMA_2"/>
    <property type="match status" value="1"/>
</dbReference>
<evidence type="ECO:0000256" key="20">
    <source>
        <dbReference type="ARBA" id="ARBA00029719"/>
    </source>
</evidence>
<dbReference type="Gene3D" id="3.30.70.100">
    <property type="match status" value="2"/>
</dbReference>
<dbReference type="Pfam" id="PF00702">
    <property type="entry name" value="Hydrolase"/>
    <property type="match status" value="1"/>
</dbReference>
<keyword evidence="18" id="KW-0406">Ion transport</keyword>
<dbReference type="PRINTS" id="PR00943">
    <property type="entry name" value="CUATPASE"/>
</dbReference>
<dbReference type="InterPro" id="IPR036412">
    <property type="entry name" value="HAD-like_sf"/>
</dbReference>
<evidence type="ECO:0000259" key="24">
    <source>
        <dbReference type="PROSITE" id="PS50846"/>
    </source>
</evidence>
<evidence type="ECO:0000256" key="7">
    <source>
        <dbReference type="ARBA" id="ARBA00022553"/>
    </source>
</evidence>
<comment type="similarity">
    <text evidence="2 23">Belongs to the cation transport ATPase (P-type) (TC 3.A.3) family. Type IB subfamily.</text>
</comment>
<evidence type="ECO:0000256" key="22">
    <source>
        <dbReference type="ARBA" id="ARBA00049289"/>
    </source>
</evidence>
<feature type="transmembrane region" description="Helical" evidence="23">
    <location>
        <begin position="785"/>
        <end position="803"/>
    </location>
</feature>
<evidence type="ECO:0000256" key="4">
    <source>
        <dbReference type="ARBA" id="ARBA00015102"/>
    </source>
</evidence>
<dbReference type="InterPro" id="IPR017969">
    <property type="entry name" value="Heavy-metal-associated_CS"/>
</dbReference>
<dbReference type="InterPro" id="IPR023299">
    <property type="entry name" value="ATPase_P-typ_cyto_dom_N"/>
</dbReference>
<keyword evidence="8 23" id="KW-0812">Transmembrane</keyword>
<keyword evidence="5" id="KW-0813">Transport</keyword>
<gene>
    <name evidence="25" type="ORF">CUR86_18965</name>
</gene>
<evidence type="ECO:0000256" key="17">
    <source>
        <dbReference type="ARBA" id="ARBA00023008"/>
    </source>
</evidence>
<dbReference type="Gene3D" id="3.40.1110.10">
    <property type="entry name" value="Calcium-transporting ATPase, cytoplasmic domain N"/>
    <property type="match status" value="1"/>
</dbReference>
<evidence type="ECO:0000256" key="18">
    <source>
        <dbReference type="ARBA" id="ARBA00023065"/>
    </source>
</evidence>
<dbReference type="Pfam" id="PF00122">
    <property type="entry name" value="E1-E2_ATPase"/>
    <property type="match status" value="1"/>
</dbReference>
<dbReference type="Gene3D" id="2.70.150.10">
    <property type="entry name" value="Calcium-transporting ATPase, cytoplasmic transduction domain A"/>
    <property type="match status" value="1"/>
</dbReference>
<dbReference type="PANTHER" id="PTHR43520">
    <property type="entry name" value="ATP7, ISOFORM B"/>
    <property type="match status" value="1"/>
</dbReference>
<evidence type="ECO:0000256" key="8">
    <source>
        <dbReference type="ARBA" id="ARBA00022692"/>
    </source>
</evidence>
<keyword evidence="11 23" id="KW-0547">Nucleotide-binding</keyword>
<dbReference type="NCBIfam" id="TIGR01494">
    <property type="entry name" value="ATPase_P-type"/>
    <property type="match status" value="1"/>
</dbReference>
<dbReference type="PROSITE" id="PS01047">
    <property type="entry name" value="HMA_1"/>
    <property type="match status" value="1"/>
</dbReference>
<evidence type="ECO:0000256" key="12">
    <source>
        <dbReference type="ARBA" id="ARBA00022796"/>
    </source>
</evidence>
<evidence type="ECO:0000256" key="15">
    <source>
        <dbReference type="ARBA" id="ARBA00022967"/>
    </source>
</evidence>
<name>A0ABT6I9B2_9GAMM</name>
<dbReference type="InterPro" id="IPR027256">
    <property type="entry name" value="P-typ_ATPase_IB"/>
</dbReference>
<keyword evidence="12" id="KW-0187">Copper transport</keyword>
<evidence type="ECO:0000256" key="19">
    <source>
        <dbReference type="ARBA" id="ARBA00023136"/>
    </source>
</evidence>
<sequence length="831" mass="87789">MHCQGCVGRMRSAVQAEDKDAGISGEPDNKRLEVASKLPRDRIARILAEAGYPPDEEIPGEADLPTSSAVANETESMSEVGRQQRLSISGMTCAGCVNAVQKALSRTPGVQHAQVNFASETAQVSGQATTADLIAAVEQVGYGASPIEDLRQAAIKRQQNADRQARRHAIESAVSLALGVPMMLAMFAHTPQLVGGERWIWLALGLVTLGVMATAGRRFFDGAWKAFRHHQANMDTLIALGSAAAWLYSMAVILAPGAIPEGSRHLYFEASLMIIGLIGVGQTLELRARGRTSQALSRLLDLQSKTARVIRGGEEHDVEIDQVQVDDRIRVRPGERLPVDGKVEDGESFIDESMLTGEPAPVRKAPGDLVSAGTVNGKGGLIYRTTHVGKDTRLGRIVDQVSRAQESRPPIGALADKVSAIFVPCVMIIAVTSAMIWLNVGPPPQFVHMLVAATTVLIIACPCALGLATPISTMIGIGKAAEYGVLIRDGEALQTASHLTTLVVDKTGTLTVGKPSVTDSRYWQDESRSKAVVGALERGSEHPLADALMAHVGDTTAGPALHDFQSLTGRGVVATLDDGSRVLLGNAALMRKHDIDLAAAAAEVERWQAEATNVVYLAVGGQLAALFAVRDALRPDSRPAIARLQKEGLKVVMLSGDNRAAAEAIGREAGIDDVRAELMPEDKQRVIAELQQAGERVGMVGDGVNDAPALAQADVGFAIGQGTDIAIESAGMTLMRNSLHGVGDAIAISRATLSNIKQNLWGAFGYNALGIPIAAGILYPLTGLLLSPMIAALAMSLSSVTVVSNANRLRRLRPGGAERHPNEIDAKEATA</sequence>
<feature type="transmembrane region" description="Helical" evidence="23">
    <location>
        <begin position="446"/>
        <end position="469"/>
    </location>
</feature>
<comment type="subcellular location">
    <subcellularLocation>
        <location evidence="1">Cell membrane</location>
        <topology evidence="1">Multi-pass membrane protein</topology>
    </subcellularLocation>
</comment>
<evidence type="ECO:0000256" key="13">
    <source>
        <dbReference type="ARBA" id="ARBA00022840"/>
    </source>
</evidence>
<evidence type="ECO:0000256" key="6">
    <source>
        <dbReference type="ARBA" id="ARBA00022475"/>
    </source>
</evidence>
<dbReference type="CDD" id="cd02094">
    <property type="entry name" value="P-type_ATPase_Cu-like"/>
    <property type="match status" value="1"/>
</dbReference>
<evidence type="ECO:0000256" key="9">
    <source>
        <dbReference type="ARBA" id="ARBA00022723"/>
    </source>
</evidence>
<keyword evidence="13 23" id="KW-0067">ATP-binding</keyword>
<keyword evidence="26" id="KW-1185">Reference proteome</keyword>
<dbReference type="SUPFAM" id="SSF81665">
    <property type="entry name" value="Calcium ATPase, transmembrane domain M"/>
    <property type="match status" value="1"/>
</dbReference>
<dbReference type="NCBIfam" id="TIGR01511">
    <property type="entry name" value="ATPase-IB1_Cu"/>
    <property type="match status" value="1"/>
</dbReference>
<dbReference type="InterPro" id="IPR044492">
    <property type="entry name" value="P_typ_ATPase_HD_dom"/>
</dbReference>
<feature type="transmembrane region" description="Helical" evidence="23">
    <location>
        <begin position="199"/>
        <end position="216"/>
    </location>
</feature>
<comment type="catalytic activity">
    <reaction evidence="22">
        <text>Cu(+)(in) + ATP + H2O = Cu(+)(out) + ADP + phosphate + H(+)</text>
        <dbReference type="Rhea" id="RHEA:25792"/>
        <dbReference type="ChEBI" id="CHEBI:15377"/>
        <dbReference type="ChEBI" id="CHEBI:15378"/>
        <dbReference type="ChEBI" id="CHEBI:30616"/>
        <dbReference type="ChEBI" id="CHEBI:43474"/>
        <dbReference type="ChEBI" id="CHEBI:49552"/>
        <dbReference type="ChEBI" id="CHEBI:456216"/>
        <dbReference type="EC" id="7.2.2.8"/>
    </reaction>
</comment>
<evidence type="ECO:0000256" key="10">
    <source>
        <dbReference type="ARBA" id="ARBA00022737"/>
    </source>
</evidence>
<dbReference type="SFLD" id="SFLDG00002">
    <property type="entry name" value="C1.7:_P-type_atpase_like"/>
    <property type="match status" value="1"/>
</dbReference>
<feature type="transmembrane region" description="Helical" evidence="23">
    <location>
        <begin position="265"/>
        <end position="284"/>
    </location>
</feature>
<proteinExistence type="inferred from homology"/>
<dbReference type="SUPFAM" id="SSF81653">
    <property type="entry name" value="Calcium ATPase, transduction domain A"/>
    <property type="match status" value="1"/>
</dbReference>
<keyword evidence="19 23" id="KW-0472">Membrane</keyword>
<keyword evidence="15" id="KW-1278">Translocase</keyword>
<dbReference type="Proteomes" id="UP001162135">
    <property type="component" value="Unassembled WGS sequence"/>
</dbReference>
<feature type="transmembrane region" description="Helical" evidence="23">
    <location>
        <begin position="760"/>
        <end position="779"/>
    </location>
</feature>
<dbReference type="InterPro" id="IPR059000">
    <property type="entry name" value="ATPase_P-type_domA"/>
</dbReference>
<evidence type="ECO:0000313" key="25">
    <source>
        <dbReference type="EMBL" id="MDH4574293.1"/>
    </source>
</evidence>
<accession>A0ABT6I9B2</accession>
<dbReference type="Gene3D" id="3.40.50.1000">
    <property type="entry name" value="HAD superfamily/HAD-like"/>
    <property type="match status" value="1"/>
</dbReference>
<keyword evidence="7" id="KW-0597">Phosphoprotein</keyword>
<evidence type="ECO:0000256" key="16">
    <source>
        <dbReference type="ARBA" id="ARBA00022989"/>
    </source>
</evidence>
<evidence type="ECO:0000256" key="3">
    <source>
        <dbReference type="ARBA" id="ARBA00012517"/>
    </source>
</evidence>
<keyword evidence="17" id="KW-0186">Copper</keyword>
<reference evidence="25" key="1">
    <citation type="journal article" date="2015" name="Antonie Van Leeuwenhoek">
        <title>Comparative 16S rRNA signatures and multilocus sequence analysis for the genus Salinicola and description of Salinicola acroporae sp. nov., isolated from coral Acropora digitifera.</title>
        <authorList>
            <person name="Lepcha R.T."/>
            <person name="Poddar A."/>
            <person name="Schumann P."/>
            <person name="Das S.K."/>
        </authorList>
    </citation>
    <scope>NUCLEOTIDE SEQUENCE</scope>
    <source>
        <strain evidence="25">S4-41</strain>
    </source>
</reference>
<dbReference type="PANTHER" id="PTHR43520:SF6">
    <property type="entry name" value="COPPER-EXPORTING P-TYPE ATPASE"/>
    <property type="match status" value="1"/>
</dbReference>
<evidence type="ECO:0000256" key="5">
    <source>
        <dbReference type="ARBA" id="ARBA00022448"/>
    </source>
</evidence>
<feature type="transmembrane region" description="Helical" evidence="23">
    <location>
        <begin position="237"/>
        <end position="259"/>
    </location>
</feature>
<dbReference type="InterPro" id="IPR018303">
    <property type="entry name" value="ATPase_P-typ_P_site"/>
</dbReference>
<dbReference type="SUPFAM" id="SSF56784">
    <property type="entry name" value="HAD-like"/>
    <property type="match status" value="1"/>
</dbReference>
<dbReference type="SFLD" id="SFLDF00027">
    <property type="entry name" value="p-type_atpase"/>
    <property type="match status" value="1"/>
</dbReference>
<dbReference type="InterPro" id="IPR001757">
    <property type="entry name" value="P_typ_ATPase"/>
</dbReference>
<evidence type="ECO:0000256" key="21">
    <source>
        <dbReference type="ARBA" id="ARBA00033239"/>
    </source>
</evidence>
<dbReference type="InterPro" id="IPR023298">
    <property type="entry name" value="ATPase_P-typ_TM_dom_sf"/>
</dbReference>
<evidence type="ECO:0000256" key="1">
    <source>
        <dbReference type="ARBA" id="ARBA00004651"/>
    </source>
</evidence>
<keyword evidence="16 23" id="KW-1133">Transmembrane helix</keyword>
<keyword evidence="14" id="KW-0460">Magnesium</keyword>
<dbReference type="InterPro" id="IPR008250">
    <property type="entry name" value="ATPase_P-typ_transduc_dom_A_sf"/>
</dbReference>
<dbReference type="SFLD" id="SFLDS00003">
    <property type="entry name" value="Haloacid_Dehalogenase"/>
    <property type="match status" value="1"/>
</dbReference>
<dbReference type="EMBL" id="PGFS01000001">
    <property type="protein sequence ID" value="MDH4574293.1"/>
    <property type="molecule type" value="Genomic_DNA"/>
</dbReference>
<reference evidence="25" key="2">
    <citation type="submission" date="2017-11" db="EMBL/GenBank/DDBJ databases">
        <authorList>
            <person name="Das S.K."/>
        </authorList>
    </citation>
    <scope>NUCLEOTIDE SEQUENCE</scope>
    <source>
        <strain evidence="25">S4-41</strain>
    </source>
</reference>
<dbReference type="EC" id="7.2.2.8" evidence="3"/>
<keyword evidence="6 23" id="KW-1003">Cell membrane</keyword>